<sequence>MKKSYLVASLAGLTLIGLNSMPVSMVGATTEVVSDGQVMFKTDVTRTPAKNPLDPGDAKPGKPTNPTNPTGTATNGTTGPLSLDYASSFTFGEAMISADDAKYYAKPQVFSQDDGKTVDRPNFVQVTDKRGTFEGWTLKVKQEKQFSVKDDDTKELTGAQLKFLNGNVTSTIDQQYAPTGQKEITLVPGSAEVAPLAAAKDQGMGTWIYRFGDEQTMAKSIELAVPGTSPKMAKEYVTELTWTLESTPTNTTPSPKS</sequence>
<evidence type="ECO:0000256" key="1">
    <source>
        <dbReference type="SAM" id="MobiDB-lite"/>
    </source>
</evidence>
<gene>
    <name evidence="4" type="ORF">LC0644_1776</name>
</gene>
<dbReference type="EMBL" id="BAYM01000099">
    <property type="protein sequence ID" value="GAN37187.1"/>
    <property type="molecule type" value="Genomic_DNA"/>
</dbReference>
<keyword evidence="2" id="KW-0732">Signal</keyword>
<comment type="caution">
    <text evidence="4">The sequence shown here is derived from an EMBL/GenBank/DDBJ whole genome shotgun (WGS) entry which is preliminary data.</text>
</comment>
<organism evidence="4 5">
    <name type="scientific">Lacticaseibacillus paracasei NRIC 0644</name>
    <dbReference type="NCBI Taxonomy" id="1435038"/>
    <lineage>
        <taxon>Bacteria</taxon>
        <taxon>Bacillati</taxon>
        <taxon>Bacillota</taxon>
        <taxon>Bacilli</taxon>
        <taxon>Lactobacillales</taxon>
        <taxon>Lactobacillaceae</taxon>
        <taxon>Lacticaseibacillus</taxon>
    </lineage>
</organism>
<dbReference type="RefSeq" id="WP_045625376.1">
    <property type="nucleotide sequence ID" value="NZ_BAYM01000099.1"/>
</dbReference>
<feature type="domain" description="WxL" evidence="3">
    <location>
        <begin position="29"/>
        <end position="248"/>
    </location>
</feature>
<feature type="signal peptide" evidence="2">
    <location>
        <begin position="1"/>
        <end position="25"/>
    </location>
</feature>
<evidence type="ECO:0000256" key="2">
    <source>
        <dbReference type="SAM" id="SignalP"/>
    </source>
</evidence>
<dbReference type="Pfam" id="PF13731">
    <property type="entry name" value="WxL"/>
    <property type="match status" value="1"/>
</dbReference>
<name>A0A0C9QBN4_LACPA</name>
<feature type="chain" id="PRO_5038981287" evidence="2">
    <location>
        <begin position="26"/>
        <end position="257"/>
    </location>
</feature>
<proteinExistence type="predicted"/>
<dbReference type="AlphaFoldDB" id="A0A0C9QBN4"/>
<feature type="compositionally biased region" description="Low complexity" evidence="1">
    <location>
        <begin position="61"/>
        <end position="79"/>
    </location>
</feature>
<dbReference type="InterPro" id="IPR027994">
    <property type="entry name" value="WxL_dom"/>
</dbReference>
<feature type="region of interest" description="Disordered" evidence="1">
    <location>
        <begin position="44"/>
        <end position="79"/>
    </location>
</feature>
<accession>A0A0C9QBN4</accession>
<evidence type="ECO:0000313" key="5">
    <source>
        <dbReference type="Proteomes" id="UP000032552"/>
    </source>
</evidence>
<evidence type="ECO:0000259" key="3">
    <source>
        <dbReference type="Pfam" id="PF13731"/>
    </source>
</evidence>
<evidence type="ECO:0000313" key="4">
    <source>
        <dbReference type="EMBL" id="GAN37187.1"/>
    </source>
</evidence>
<reference evidence="5" key="1">
    <citation type="submission" date="2014-05" db="EMBL/GenBank/DDBJ databases">
        <title>Whole genome sequencing of Lactobacillus casei NRIC0644.</title>
        <authorList>
            <person name="Atarashi H."/>
            <person name="Yoshida Y."/>
            <person name="Fujimura S."/>
            <person name="Tanaka N."/>
            <person name="Shiwa Y."/>
            <person name="Yoshikawa H."/>
            <person name="Okada S."/>
            <person name="Nakagawa J."/>
        </authorList>
    </citation>
    <scope>NUCLEOTIDE SEQUENCE [LARGE SCALE GENOMIC DNA]</scope>
    <source>
        <strain evidence="5">NRIC0644</strain>
    </source>
</reference>
<dbReference type="Proteomes" id="UP000032552">
    <property type="component" value="Unassembled WGS sequence"/>
</dbReference>
<protein>
    <submittedName>
        <fullName evidence="4">Cell surface protein</fullName>
    </submittedName>
</protein>